<comment type="caution">
    <text evidence="1">The sequence shown here is derived from an EMBL/GenBank/DDBJ whole genome shotgun (WGS) entry which is preliminary data.</text>
</comment>
<dbReference type="RefSeq" id="WP_141858747.1">
    <property type="nucleotide sequence ID" value="NZ_BAAAKA010000018.1"/>
</dbReference>
<dbReference type="EMBL" id="VFMM01000002">
    <property type="protein sequence ID" value="TQJ11836.1"/>
    <property type="molecule type" value="Genomic_DNA"/>
</dbReference>
<organism evidence="1 2">
    <name type="scientific">Kribbella jejuensis</name>
    <dbReference type="NCBI Taxonomy" id="236068"/>
    <lineage>
        <taxon>Bacteria</taxon>
        <taxon>Bacillati</taxon>
        <taxon>Actinomycetota</taxon>
        <taxon>Actinomycetes</taxon>
        <taxon>Propionibacteriales</taxon>
        <taxon>Kribbellaceae</taxon>
        <taxon>Kribbella</taxon>
    </lineage>
</organism>
<accession>A0A542E978</accession>
<evidence type="ECO:0000313" key="1">
    <source>
        <dbReference type="EMBL" id="TQJ11836.1"/>
    </source>
</evidence>
<keyword evidence="2" id="KW-1185">Reference proteome</keyword>
<proteinExistence type="predicted"/>
<protein>
    <submittedName>
        <fullName evidence="1">Uncharacterized protein</fullName>
    </submittedName>
</protein>
<gene>
    <name evidence="1" type="ORF">FB475_4759</name>
</gene>
<evidence type="ECO:0000313" key="2">
    <source>
        <dbReference type="Proteomes" id="UP000316298"/>
    </source>
</evidence>
<sequence>MDPQVWPGAQIVGRTTLRPDGAAVLGTVAQENDAWLELTPAEYQQVADQIPRAVVLQQA</sequence>
<dbReference type="AlphaFoldDB" id="A0A542E978"/>
<name>A0A542E978_9ACTN</name>
<dbReference type="Proteomes" id="UP000316298">
    <property type="component" value="Unassembled WGS sequence"/>
</dbReference>
<reference evidence="1 2" key="1">
    <citation type="submission" date="2019-06" db="EMBL/GenBank/DDBJ databases">
        <title>Sequencing the genomes of 1000 actinobacteria strains.</title>
        <authorList>
            <person name="Klenk H.-P."/>
        </authorList>
    </citation>
    <scope>NUCLEOTIDE SEQUENCE [LARGE SCALE GENOMIC DNA]</scope>
    <source>
        <strain evidence="1 2">DSM 17305</strain>
    </source>
</reference>